<dbReference type="RefSeq" id="WP_188551852.1">
    <property type="nucleotide sequence ID" value="NZ_BMFY01000018.1"/>
</dbReference>
<dbReference type="AlphaFoldDB" id="A0A8J2U0V7"/>
<dbReference type="InterPro" id="IPR042099">
    <property type="entry name" value="ANL_N_sf"/>
</dbReference>
<name>A0A8J2U0V7_9MICO</name>
<sequence>MRLHWFTRPDGGPAPDAGVSGTLNLPYQLLDYPVALGRADDLLTIGDEALSLSEVLDRSARAAGVLRLAGLGPGSVIGHADLRPAVAALIDLAALRIGGVLAAPDPGVAPLAAAGDAADAEAADAVVHPAAEQSVPVARMPGARSTVRHLASPLDGLELRTAEETLPLGALARDARLEPAAAIGAPADRPVAVAGHPLHAFTLHELLRLQDLAALPPEPAWLPALLRLVHREGAGL</sequence>
<comment type="caution">
    <text evidence="1">The sequence shown here is derived from an EMBL/GenBank/DDBJ whole genome shotgun (WGS) entry which is preliminary data.</text>
</comment>
<dbReference type="Gene3D" id="3.40.50.12780">
    <property type="entry name" value="N-terminal domain of ligase-like"/>
    <property type="match status" value="1"/>
</dbReference>
<accession>A0A8J2U0V7</accession>
<dbReference type="SUPFAM" id="SSF56801">
    <property type="entry name" value="Acetyl-CoA synthetase-like"/>
    <property type="match status" value="1"/>
</dbReference>
<keyword evidence="2" id="KW-1185">Reference proteome</keyword>
<reference evidence="1" key="1">
    <citation type="journal article" date="2014" name="Int. J. Syst. Evol. Microbiol.">
        <title>Complete genome sequence of Corynebacterium casei LMG S-19264T (=DSM 44701T), isolated from a smear-ripened cheese.</title>
        <authorList>
            <consortium name="US DOE Joint Genome Institute (JGI-PGF)"/>
            <person name="Walter F."/>
            <person name="Albersmeier A."/>
            <person name="Kalinowski J."/>
            <person name="Ruckert C."/>
        </authorList>
    </citation>
    <scope>NUCLEOTIDE SEQUENCE</scope>
    <source>
        <strain evidence="1">CGMCC 1.12785</strain>
    </source>
</reference>
<evidence type="ECO:0000313" key="1">
    <source>
        <dbReference type="EMBL" id="GGA26237.1"/>
    </source>
</evidence>
<protein>
    <submittedName>
        <fullName evidence="1">Uncharacterized protein</fullName>
    </submittedName>
</protein>
<evidence type="ECO:0000313" key="2">
    <source>
        <dbReference type="Proteomes" id="UP000616114"/>
    </source>
</evidence>
<organism evidence="1 2">
    <name type="scientific">Sediminivirga luteola</name>
    <dbReference type="NCBI Taxonomy" id="1774748"/>
    <lineage>
        <taxon>Bacteria</taxon>
        <taxon>Bacillati</taxon>
        <taxon>Actinomycetota</taxon>
        <taxon>Actinomycetes</taxon>
        <taxon>Micrococcales</taxon>
        <taxon>Brevibacteriaceae</taxon>
        <taxon>Sediminivirga</taxon>
    </lineage>
</organism>
<reference evidence="1" key="2">
    <citation type="submission" date="2020-09" db="EMBL/GenBank/DDBJ databases">
        <authorList>
            <person name="Sun Q."/>
            <person name="Zhou Y."/>
        </authorList>
    </citation>
    <scope>NUCLEOTIDE SEQUENCE</scope>
    <source>
        <strain evidence="1">CGMCC 1.12785</strain>
    </source>
</reference>
<dbReference type="EMBL" id="BMFY01000018">
    <property type="protein sequence ID" value="GGA26237.1"/>
    <property type="molecule type" value="Genomic_DNA"/>
</dbReference>
<gene>
    <name evidence="1" type="ORF">GCM10011333_31430</name>
</gene>
<dbReference type="Proteomes" id="UP000616114">
    <property type="component" value="Unassembled WGS sequence"/>
</dbReference>
<proteinExistence type="predicted"/>